<proteinExistence type="predicted"/>
<evidence type="ECO:0000313" key="3">
    <source>
        <dbReference type="Proteomes" id="UP001221413"/>
    </source>
</evidence>
<evidence type="ECO:0000313" key="2">
    <source>
        <dbReference type="EMBL" id="KAJ6256136.1"/>
    </source>
</evidence>
<name>A0AAD6NEM2_DREDA</name>
<sequence>MAGIVQSKAVGPLSLRVTLDKPPTLSEQTDLSCTALEFEEFSFWKDGVLSANHISKDHHWALAEYLGRYFDAHYVFVTERVIAINYEKDNLEDRPYTRPFSIAGLIAVWQPITGPGEMLSFLAEFGFPGGRWSAFNYQQSIRHSSTLTVCLQIRMVVSLPEMSEEVFIKRLCELPKCVTGGILALEYSNGPLQDFEPLNPRQQPMPRTSDELLNQLDEISKNEAAVIDTTDYAKRDGKFYPGTMVCSINRKDPGEGEIHTMASAGICVKKDGVRRLTCSYNNWESQDKTHPGALERNDAETREIFQVVQGTKEDGGPGTRVGWVEKRFGDSDVIIAQLDEGITFENKILSGLDTEPKVLLRSDELCETDEFLTESYAGGRERLRLAGVLARLTKRSQRSQAHPITSRGGSIQNTNETHIRCRQQIYMRSGYEILRPRRPDGSPGSVLVRCATQVDDEITDVLERGQICAMVHSKNIRQRCATARDLLVFAESFDPLIDDGWEVDQFEEERGPTSETPSTKKRKLEKSSRRKW</sequence>
<gene>
    <name evidence="2" type="ORF">Dda_8971</name>
</gene>
<feature type="compositionally biased region" description="Basic residues" evidence="1">
    <location>
        <begin position="519"/>
        <end position="532"/>
    </location>
</feature>
<protein>
    <submittedName>
        <fullName evidence="2">Uncharacterized protein</fullName>
    </submittedName>
</protein>
<dbReference type="Proteomes" id="UP001221413">
    <property type="component" value="Unassembled WGS sequence"/>
</dbReference>
<keyword evidence="3" id="KW-1185">Reference proteome</keyword>
<accession>A0AAD6NEM2</accession>
<organism evidence="2 3">
    <name type="scientific">Drechslerella dactyloides</name>
    <name type="common">Nematode-trapping fungus</name>
    <name type="synonym">Arthrobotrys dactyloides</name>
    <dbReference type="NCBI Taxonomy" id="74499"/>
    <lineage>
        <taxon>Eukaryota</taxon>
        <taxon>Fungi</taxon>
        <taxon>Dikarya</taxon>
        <taxon>Ascomycota</taxon>
        <taxon>Pezizomycotina</taxon>
        <taxon>Orbiliomycetes</taxon>
        <taxon>Orbiliales</taxon>
        <taxon>Orbiliaceae</taxon>
        <taxon>Drechslerella</taxon>
    </lineage>
</organism>
<dbReference type="AlphaFoldDB" id="A0AAD6NEM2"/>
<evidence type="ECO:0000256" key="1">
    <source>
        <dbReference type="SAM" id="MobiDB-lite"/>
    </source>
</evidence>
<comment type="caution">
    <text evidence="2">The sequence shown here is derived from an EMBL/GenBank/DDBJ whole genome shotgun (WGS) entry which is preliminary data.</text>
</comment>
<dbReference type="EMBL" id="JAQGDS010000014">
    <property type="protein sequence ID" value="KAJ6256136.1"/>
    <property type="molecule type" value="Genomic_DNA"/>
</dbReference>
<feature type="region of interest" description="Disordered" evidence="1">
    <location>
        <begin position="504"/>
        <end position="532"/>
    </location>
</feature>
<reference evidence="2" key="1">
    <citation type="submission" date="2023-01" db="EMBL/GenBank/DDBJ databases">
        <title>The chitinases involved in constricting ring structure development in the nematode-trapping fungus Drechslerella dactyloides.</title>
        <authorList>
            <person name="Wang R."/>
            <person name="Zhang L."/>
            <person name="Tang P."/>
            <person name="Li S."/>
            <person name="Liang L."/>
        </authorList>
    </citation>
    <scope>NUCLEOTIDE SEQUENCE</scope>
    <source>
        <strain evidence="2">YMF1.00031</strain>
    </source>
</reference>